<evidence type="ECO:0000256" key="1">
    <source>
        <dbReference type="SAM" id="MobiDB-lite"/>
    </source>
</evidence>
<comment type="caution">
    <text evidence="2">The sequence shown here is derived from an EMBL/GenBank/DDBJ whole genome shotgun (WGS) entry which is preliminary data.</text>
</comment>
<evidence type="ECO:0000313" key="2">
    <source>
        <dbReference type="EMBL" id="KAF3857434.1"/>
    </source>
</evidence>
<dbReference type="Proteomes" id="UP000518266">
    <property type="component" value="Unassembled WGS sequence"/>
</dbReference>
<protein>
    <submittedName>
        <fullName evidence="2">Uncharacterized protein</fullName>
    </submittedName>
</protein>
<accession>A0A7J5Z6L0</accession>
<evidence type="ECO:0000313" key="3">
    <source>
        <dbReference type="Proteomes" id="UP000518266"/>
    </source>
</evidence>
<feature type="compositionally biased region" description="Polar residues" evidence="1">
    <location>
        <begin position="381"/>
        <end position="395"/>
    </location>
</feature>
<name>A0A7J5Z6L0_DISMA</name>
<feature type="region of interest" description="Disordered" evidence="1">
    <location>
        <begin position="105"/>
        <end position="125"/>
    </location>
</feature>
<organism evidence="2 3">
    <name type="scientific">Dissostichus mawsoni</name>
    <name type="common">Antarctic cod</name>
    <dbReference type="NCBI Taxonomy" id="36200"/>
    <lineage>
        <taxon>Eukaryota</taxon>
        <taxon>Metazoa</taxon>
        <taxon>Chordata</taxon>
        <taxon>Craniata</taxon>
        <taxon>Vertebrata</taxon>
        <taxon>Euteleostomi</taxon>
        <taxon>Actinopterygii</taxon>
        <taxon>Neopterygii</taxon>
        <taxon>Teleostei</taxon>
        <taxon>Neoteleostei</taxon>
        <taxon>Acanthomorphata</taxon>
        <taxon>Eupercaria</taxon>
        <taxon>Perciformes</taxon>
        <taxon>Notothenioidei</taxon>
        <taxon>Nototheniidae</taxon>
        <taxon>Dissostichus</taxon>
    </lineage>
</organism>
<feature type="compositionally biased region" description="Low complexity" evidence="1">
    <location>
        <begin position="370"/>
        <end position="380"/>
    </location>
</feature>
<feature type="region of interest" description="Disordered" evidence="1">
    <location>
        <begin position="370"/>
        <end position="423"/>
    </location>
</feature>
<proteinExistence type="predicted"/>
<gene>
    <name evidence="2" type="ORF">F7725_009293</name>
</gene>
<reference evidence="2 3" key="1">
    <citation type="submission" date="2020-03" db="EMBL/GenBank/DDBJ databases">
        <title>Dissostichus mawsoni Genome sequencing and assembly.</title>
        <authorList>
            <person name="Park H."/>
        </authorList>
    </citation>
    <scope>NUCLEOTIDE SEQUENCE [LARGE SCALE GENOMIC DNA]</scope>
    <source>
        <strain evidence="2">DM0001</strain>
        <tissue evidence="2">Muscle</tissue>
    </source>
</reference>
<feature type="non-terminal residue" evidence="2">
    <location>
        <position position="1"/>
    </location>
</feature>
<dbReference type="AlphaFoldDB" id="A0A7J5Z6L0"/>
<dbReference type="EMBL" id="JAAKFY010000005">
    <property type="protein sequence ID" value="KAF3857434.1"/>
    <property type="molecule type" value="Genomic_DNA"/>
</dbReference>
<feature type="compositionally biased region" description="Basic and acidic residues" evidence="1">
    <location>
        <begin position="396"/>
        <end position="405"/>
    </location>
</feature>
<keyword evidence="3" id="KW-1185">Reference proteome</keyword>
<sequence length="486" mass="54131">MKTYYYTCHVADHQKQPQPILGPNLHMYMQPSSVQKYSSLLHFGGRTLSLKAQLAPLPRPTLYSYHRNNYVELTEKRTDGGISNPRSACILLNHGTAWACLQRRDREREGERGRGREADEETRVSARLKEGCEPPAVQQRVQRLLLSILGQAAESARARPGVHAARLVLVERARQAAAAAGLLHQLTAHGHRRAHGQGLLIARLARHEGRAAAGDAQQGKQQQGNTPQHGARLLLSEQTFAKAARLICDDLIFQIPGDQEPFKLLKNKKNMVMMLLLFTPELHLRDFKQPLMDTLSVVRRTEMLSALISRQSGLQFPLVTAEPFLTHIRPGSDHSKGFQDEFGGSTGFPPFVDFLPSMAFVFVTFSAPHRTSSTTRSGSTPKSFTSSKKVKTNQQGREKKREKGNRNKPTGNRKEKGHHRVPATPMMEEDFKMAAAIRTPKVSPLHHLGGEADDGGGGLIWVQLREQVAHIVCCASLFPRHKSKKP</sequence>